<dbReference type="AlphaFoldDB" id="A0AAU8PUC4"/>
<dbReference type="Proteomes" id="UP000009229">
    <property type="component" value="Chromosome"/>
</dbReference>
<dbReference type="RefSeq" id="WP_013821909.1">
    <property type="nucleotide sequence ID" value="NC_015573.1"/>
</dbReference>
<proteinExistence type="predicted"/>
<evidence type="ECO:0000313" key="1">
    <source>
        <dbReference type="EMBL" id="AEG14394.1"/>
    </source>
</evidence>
<dbReference type="KEGG" id="dku:Desku_0788"/>
<dbReference type="EMBL" id="CP002770">
    <property type="protein sequence ID" value="AEG14394.1"/>
    <property type="molecule type" value="Genomic_DNA"/>
</dbReference>
<reference evidence="2" key="1">
    <citation type="submission" date="2011-05" db="EMBL/GenBank/DDBJ databases">
        <title>Complete sequence of Desulfotomaculum kuznetsovii DSM 6115.</title>
        <authorList>
            <person name="Lucas S."/>
            <person name="Han J."/>
            <person name="Lapidus A."/>
            <person name="Cheng J.-F."/>
            <person name="Goodwin L."/>
            <person name="Pitluck S."/>
            <person name="Peters L."/>
            <person name="Mikhailova N."/>
            <person name="Lu M."/>
            <person name="Saunders E."/>
            <person name="Han C."/>
            <person name="Tapia R."/>
            <person name="Land M."/>
            <person name="Hauser L."/>
            <person name="Kyrpides N."/>
            <person name="Ivanova N."/>
            <person name="Pagani I."/>
            <person name="Nazina T."/>
            <person name="Ivanova A."/>
            <person name="Parshina S."/>
            <person name="Kuever J."/>
            <person name="Muyzer G."/>
            <person name="Plugge C."/>
            <person name="Stams A."/>
            <person name="Woyke T."/>
        </authorList>
    </citation>
    <scope>NUCLEOTIDE SEQUENCE [LARGE SCALE GENOMIC DNA]</scope>
    <source>
        <strain evidence="2">DSM 6115 / VKM B-1805 / 17</strain>
    </source>
</reference>
<organism evidence="1 2">
    <name type="scientific">Desulfofundulus kuznetsovii (strain DSM 6115 / VKM B-1805 / 17)</name>
    <name type="common">Desulfotomaculum kuznetsovii</name>
    <dbReference type="NCBI Taxonomy" id="760568"/>
    <lineage>
        <taxon>Bacteria</taxon>
        <taxon>Bacillati</taxon>
        <taxon>Bacillota</taxon>
        <taxon>Clostridia</taxon>
        <taxon>Eubacteriales</taxon>
        <taxon>Peptococcaceae</taxon>
        <taxon>Desulfofundulus</taxon>
    </lineage>
</organism>
<evidence type="ECO:0000313" key="2">
    <source>
        <dbReference type="Proteomes" id="UP000009229"/>
    </source>
</evidence>
<accession>A0AAU8PUC4</accession>
<sequence length="104" mass="11119">MRCERAEKILQRVISGLEEAAREVSDRLEQGGGSPIETANLAGRLLAYRRAISFVENLLDDEAKCCGGSCACGAYFGETLKAGMGKGVFRNEGNAAGTRCKTRS</sequence>
<protein>
    <submittedName>
        <fullName evidence="1">Uncharacterized protein</fullName>
    </submittedName>
</protein>
<gene>
    <name evidence="1" type="ordered locus">Desku_0788</name>
</gene>
<name>A0AAU8PUC4_DESK7</name>
<keyword evidence="2" id="KW-1185">Reference proteome</keyword>